<dbReference type="Proteomes" id="UP000248044">
    <property type="component" value="Chromosome"/>
</dbReference>
<evidence type="ECO:0000256" key="14">
    <source>
        <dbReference type="ARBA" id="ARBA00030904"/>
    </source>
</evidence>
<keyword evidence="7" id="KW-0820">tRNA-binding</keyword>
<dbReference type="EC" id="6.1.1.10" evidence="4"/>
<dbReference type="GO" id="GO:0004825">
    <property type="term" value="F:methionine-tRNA ligase activity"/>
    <property type="evidence" value="ECO:0007669"/>
    <property type="project" value="UniProtKB-EC"/>
</dbReference>
<dbReference type="GO" id="GO:0005737">
    <property type="term" value="C:cytoplasm"/>
    <property type="evidence" value="ECO:0007669"/>
    <property type="project" value="UniProtKB-SubCell"/>
</dbReference>
<comment type="catalytic activity">
    <reaction evidence="15">
        <text>tRNA(Met) + L-methionine + ATP = L-methionyl-tRNA(Met) + AMP + diphosphate</text>
        <dbReference type="Rhea" id="RHEA:13481"/>
        <dbReference type="Rhea" id="RHEA-COMP:9667"/>
        <dbReference type="Rhea" id="RHEA-COMP:9698"/>
        <dbReference type="ChEBI" id="CHEBI:30616"/>
        <dbReference type="ChEBI" id="CHEBI:33019"/>
        <dbReference type="ChEBI" id="CHEBI:57844"/>
        <dbReference type="ChEBI" id="CHEBI:78442"/>
        <dbReference type="ChEBI" id="CHEBI:78530"/>
        <dbReference type="ChEBI" id="CHEBI:456215"/>
        <dbReference type="EC" id="6.1.1.10"/>
    </reaction>
</comment>
<protein>
    <recommendedName>
        <fullName evidence="5">Methionine--tRNA ligase</fullName>
        <ecNumber evidence="4">6.1.1.10</ecNumber>
    </recommendedName>
    <alternativeName>
        <fullName evidence="14">Methionyl-tRNA synthetase</fullName>
    </alternativeName>
</protein>
<evidence type="ECO:0000256" key="5">
    <source>
        <dbReference type="ARBA" id="ARBA00018753"/>
    </source>
</evidence>
<dbReference type="CDD" id="cd02800">
    <property type="entry name" value="tRNA_bind_EcMetRS_like"/>
    <property type="match status" value="1"/>
</dbReference>
<dbReference type="OrthoDB" id="30609at2157"/>
<name>A0A2U9IJ14_9CREN</name>
<evidence type="ECO:0000313" key="18">
    <source>
        <dbReference type="EMBL" id="AWR95975.1"/>
    </source>
</evidence>
<evidence type="ECO:0000256" key="7">
    <source>
        <dbReference type="ARBA" id="ARBA00022555"/>
    </source>
</evidence>
<dbReference type="AlphaFoldDB" id="A0A2U9IJ14"/>
<reference evidence="18 19" key="1">
    <citation type="submission" date="2018-05" db="EMBL/GenBank/DDBJ databases">
        <title>Complete Genome Sequences of Extremely Thermoacidophilic, Metal-Mobilizing Type-Strain Members of the Archaeal Family Sulfolobaceae: Acidianus brierleyi DSM-1651T, Acidianus sulfidivorans DSM-18786T, Metallosphaera hakonensis DSM-7519T, and Metallosphaera prunae DSM-10039T.</title>
        <authorList>
            <person name="Counts J.A."/>
            <person name="Kelly R.M."/>
        </authorList>
    </citation>
    <scope>NUCLEOTIDE SEQUENCE [LARGE SCALE GENOMIC DNA]</scope>
    <source>
        <strain evidence="18 19">DSM 1651</strain>
    </source>
</reference>
<dbReference type="GO" id="GO:0006431">
    <property type="term" value="P:methionyl-tRNA aminoacylation"/>
    <property type="evidence" value="ECO:0007669"/>
    <property type="project" value="InterPro"/>
</dbReference>
<accession>A0A2U9IJ14</accession>
<evidence type="ECO:0000313" key="19">
    <source>
        <dbReference type="Proteomes" id="UP000248044"/>
    </source>
</evidence>
<keyword evidence="12" id="KW-0648">Protein biosynthesis</keyword>
<evidence type="ECO:0000256" key="6">
    <source>
        <dbReference type="ARBA" id="ARBA00022490"/>
    </source>
</evidence>
<proteinExistence type="predicted"/>
<gene>
    <name evidence="18" type="primary">metG</name>
    <name evidence="18" type="ORF">DFR85_09295</name>
</gene>
<dbReference type="PANTHER" id="PTHR11586">
    <property type="entry name" value="TRNA-AMINOACYLATION COFACTOR ARC1 FAMILY MEMBER"/>
    <property type="match status" value="1"/>
</dbReference>
<keyword evidence="13" id="KW-0030">Aminoacyl-tRNA synthetase</keyword>
<comment type="subcellular location">
    <subcellularLocation>
        <location evidence="2">Cytoplasm</location>
    </subcellularLocation>
</comment>
<evidence type="ECO:0000256" key="15">
    <source>
        <dbReference type="ARBA" id="ARBA00047364"/>
    </source>
</evidence>
<evidence type="ECO:0000256" key="1">
    <source>
        <dbReference type="ARBA" id="ARBA00003314"/>
    </source>
</evidence>
<dbReference type="InterPro" id="IPR002547">
    <property type="entry name" value="tRNA-bd_dom"/>
</dbReference>
<feature type="domain" description="TRNA-binding" evidence="17">
    <location>
        <begin position="7"/>
        <end position="112"/>
    </location>
</feature>
<dbReference type="InterPro" id="IPR051270">
    <property type="entry name" value="Tyrosine-tRNA_ligase_regulator"/>
</dbReference>
<keyword evidence="8 18" id="KW-0436">Ligase</keyword>
<dbReference type="NCBIfam" id="TIGR00399">
    <property type="entry name" value="metG_C_term"/>
    <property type="match status" value="1"/>
</dbReference>
<evidence type="ECO:0000256" key="8">
    <source>
        <dbReference type="ARBA" id="ARBA00022598"/>
    </source>
</evidence>
<sequence length="112" mass="12453">MEITIDDFAKIEMKVGIVKKAERIEGTKLLRLIIDVGGEDRQIISGIAEYYTPEQMINKKVIVLTNLKPKMIRGYESQGMILAAGCKEDEEKGIKPSLLTPDSEVPSGTRIC</sequence>
<evidence type="ECO:0000256" key="16">
    <source>
        <dbReference type="SAM" id="MobiDB-lite"/>
    </source>
</evidence>
<keyword evidence="9" id="KW-0547">Nucleotide-binding</keyword>
<organism evidence="18 19">
    <name type="scientific">Acidianus brierleyi</name>
    <dbReference type="NCBI Taxonomy" id="41673"/>
    <lineage>
        <taxon>Archaea</taxon>
        <taxon>Thermoproteota</taxon>
        <taxon>Thermoprotei</taxon>
        <taxon>Sulfolobales</taxon>
        <taxon>Sulfolobaceae</taxon>
        <taxon>Acidianus</taxon>
    </lineage>
</organism>
<evidence type="ECO:0000256" key="4">
    <source>
        <dbReference type="ARBA" id="ARBA00012838"/>
    </source>
</evidence>
<dbReference type="InterPro" id="IPR012340">
    <property type="entry name" value="NA-bd_OB-fold"/>
</dbReference>
<dbReference type="SUPFAM" id="SSF50249">
    <property type="entry name" value="Nucleic acid-binding proteins"/>
    <property type="match status" value="1"/>
</dbReference>
<comment type="subunit">
    <text evidence="3">Homodimer.</text>
</comment>
<dbReference type="FunFam" id="2.40.50.140:FF:000042">
    <property type="entry name" value="Methionine--tRNA ligase"/>
    <property type="match status" value="1"/>
</dbReference>
<dbReference type="GO" id="GO:0005524">
    <property type="term" value="F:ATP binding"/>
    <property type="evidence" value="ECO:0007669"/>
    <property type="project" value="UniProtKB-KW"/>
</dbReference>
<dbReference type="InterPro" id="IPR004495">
    <property type="entry name" value="Met-tRNA-synth_bsu_C"/>
</dbReference>
<evidence type="ECO:0000256" key="2">
    <source>
        <dbReference type="ARBA" id="ARBA00004496"/>
    </source>
</evidence>
<evidence type="ECO:0000256" key="10">
    <source>
        <dbReference type="ARBA" id="ARBA00022840"/>
    </source>
</evidence>
<evidence type="ECO:0000256" key="3">
    <source>
        <dbReference type="ARBA" id="ARBA00011738"/>
    </source>
</evidence>
<keyword evidence="19" id="KW-1185">Reference proteome</keyword>
<dbReference type="PROSITE" id="PS50886">
    <property type="entry name" value="TRBD"/>
    <property type="match status" value="1"/>
</dbReference>
<dbReference type="Pfam" id="PF01588">
    <property type="entry name" value="tRNA_bind"/>
    <property type="match status" value="1"/>
</dbReference>
<dbReference type="EMBL" id="CP029289">
    <property type="protein sequence ID" value="AWR95975.1"/>
    <property type="molecule type" value="Genomic_DNA"/>
</dbReference>
<evidence type="ECO:0000256" key="11">
    <source>
        <dbReference type="ARBA" id="ARBA00022884"/>
    </source>
</evidence>
<dbReference type="Gene3D" id="2.40.50.140">
    <property type="entry name" value="Nucleic acid-binding proteins"/>
    <property type="match status" value="1"/>
</dbReference>
<dbReference type="KEGG" id="abri:DFR85_09295"/>
<feature type="region of interest" description="Disordered" evidence="16">
    <location>
        <begin position="93"/>
        <end position="112"/>
    </location>
</feature>
<evidence type="ECO:0000256" key="13">
    <source>
        <dbReference type="ARBA" id="ARBA00023146"/>
    </source>
</evidence>
<keyword evidence="6" id="KW-0963">Cytoplasm</keyword>
<comment type="function">
    <text evidence="1">Is required not only for elongation of protein synthesis but also for the initiation of all mRNA translation through initiator tRNA(fMet) aminoacylation.</text>
</comment>
<evidence type="ECO:0000259" key="17">
    <source>
        <dbReference type="PROSITE" id="PS50886"/>
    </source>
</evidence>
<dbReference type="GO" id="GO:0000049">
    <property type="term" value="F:tRNA binding"/>
    <property type="evidence" value="ECO:0007669"/>
    <property type="project" value="UniProtKB-KW"/>
</dbReference>
<keyword evidence="10" id="KW-0067">ATP-binding</keyword>
<evidence type="ECO:0000256" key="12">
    <source>
        <dbReference type="ARBA" id="ARBA00022917"/>
    </source>
</evidence>
<keyword evidence="11" id="KW-0694">RNA-binding</keyword>
<evidence type="ECO:0000256" key="9">
    <source>
        <dbReference type="ARBA" id="ARBA00022741"/>
    </source>
</evidence>
<dbReference type="PANTHER" id="PTHR11586:SF37">
    <property type="entry name" value="TRNA-BINDING DOMAIN-CONTAINING PROTEIN"/>
    <property type="match status" value="1"/>
</dbReference>